<comment type="caution">
    <text evidence="1">The sequence shown here is derived from an EMBL/GenBank/DDBJ whole genome shotgun (WGS) entry which is preliminary data.</text>
</comment>
<dbReference type="Gramene" id="PRQ52678">
    <property type="protein sequence ID" value="PRQ52678"/>
    <property type="gene ID" value="RchiOBHm_Chr2g0158071"/>
</dbReference>
<dbReference type="Proteomes" id="UP000238479">
    <property type="component" value="Chromosome 2"/>
</dbReference>
<gene>
    <name evidence="1" type="ORF">RchiOBHm_Chr2g0158071</name>
</gene>
<dbReference type="AlphaFoldDB" id="A0A2P6S1W5"/>
<dbReference type="EMBL" id="PDCK01000040">
    <property type="protein sequence ID" value="PRQ52678.1"/>
    <property type="molecule type" value="Genomic_DNA"/>
</dbReference>
<proteinExistence type="predicted"/>
<reference evidence="1 2" key="1">
    <citation type="journal article" date="2018" name="Nat. Genet.">
        <title>The Rosa genome provides new insights in the design of modern roses.</title>
        <authorList>
            <person name="Bendahmane M."/>
        </authorList>
    </citation>
    <scope>NUCLEOTIDE SEQUENCE [LARGE SCALE GENOMIC DNA]</scope>
    <source>
        <strain evidence="2">cv. Old Blush</strain>
    </source>
</reference>
<accession>A0A2P6S1W5</accession>
<keyword evidence="2" id="KW-1185">Reference proteome</keyword>
<evidence type="ECO:0000313" key="2">
    <source>
        <dbReference type="Proteomes" id="UP000238479"/>
    </source>
</evidence>
<name>A0A2P6S1W5_ROSCH</name>
<sequence length="59" mass="6623">MRFSTTPDKGLPNLLCTPSSVRYCPVTSAQYLHSYCCRGELSSSLLNRNSNSTRHETNK</sequence>
<protein>
    <submittedName>
        <fullName evidence="1">Uncharacterized protein</fullName>
    </submittedName>
</protein>
<organism evidence="1 2">
    <name type="scientific">Rosa chinensis</name>
    <name type="common">China rose</name>
    <dbReference type="NCBI Taxonomy" id="74649"/>
    <lineage>
        <taxon>Eukaryota</taxon>
        <taxon>Viridiplantae</taxon>
        <taxon>Streptophyta</taxon>
        <taxon>Embryophyta</taxon>
        <taxon>Tracheophyta</taxon>
        <taxon>Spermatophyta</taxon>
        <taxon>Magnoliopsida</taxon>
        <taxon>eudicotyledons</taxon>
        <taxon>Gunneridae</taxon>
        <taxon>Pentapetalae</taxon>
        <taxon>rosids</taxon>
        <taxon>fabids</taxon>
        <taxon>Rosales</taxon>
        <taxon>Rosaceae</taxon>
        <taxon>Rosoideae</taxon>
        <taxon>Rosoideae incertae sedis</taxon>
        <taxon>Rosa</taxon>
    </lineage>
</organism>
<evidence type="ECO:0000313" key="1">
    <source>
        <dbReference type="EMBL" id="PRQ52678.1"/>
    </source>
</evidence>